<dbReference type="SMART" id="SM00256">
    <property type="entry name" value="FBOX"/>
    <property type="match status" value="1"/>
</dbReference>
<organism evidence="2 3">
    <name type="scientific">Riccia fluitans</name>
    <dbReference type="NCBI Taxonomy" id="41844"/>
    <lineage>
        <taxon>Eukaryota</taxon>
        <taxon>Viridiplantae</taxon>
        <taxon>Streptophyta</taxon>
        <taxon>Embryophyta</taxon>
        <taxon>Marchantiophyta</taxon>
        <taxon>Marchantiopsida</taxon>
        <taxon>Marchantiidae</taxon>
        <taxon>Marchantiales</taxon>
        <taxon>Ricciaceae</taxon>
        <taxon>Riccia</taxon>
    </lineage>
</organism>
<protein>
    <recommendedName>
        <fullName evidence="1">F-box domain-containing protein</fullName>
    </recommendedName>
</protein>
<dbReference type="InterPro" id="IPR001810">
    <property type="entry name" value="F-box_dom"/>
</dbReference>
<keyword evidence="3" id="KW-1185">Reference proteome</keyword>
<dbReference type="Proteomes" id="UP001605036">
    <property type="component" value="Unassembled WGS sequence"/>
</dbReference>
<dbReference type="PANTHER" id="PTHR31672:SF2">
    <property type="entry name" value="F-BOX DOMAIN-CONTAINING PROTEIN"/>
    <property type="match status" value="1"/>
</dbReference>
<comment type="caution">
    <text evidence="2">The sequence shown here is derived from an EMBL/GenBank/DDBJ whole genome shotgun (WGS) entry which is preliminary data.</text>
</comment>
<evidence type="ECO:0000313" key="2">
    <source>
        <dbReference type="EMBL" id="KAL2610145.1"/>
    </source>
</evidence>
<dbReference type="PROSITE" id="PS50181">
    <property type="entry name" value="FBOX"/>
    <property type="match status" value="1"/>
</dbReference>
<dbReference type="InterPro" id="IPR015915">
    <property type="entry name" value="Kelch-typ_b-propeller"/>
</dbReference>
<dbReference type="InterPro" id="IPR050796">
    <property type="entry name" value="SCF_F-box_component"/>
</dbReference>
<evidence type="ECO:0000313" key="3">
    <source>
        <dbReference type="Proteomes" id="UP001605036"/>
    </source>
</evidence>
<dbReference type="InterPro" id="IPR005174">
    <property type="entry name" value="KIB1-4_b-propeller"/>
</dbReference>
<proteinExistence type="predicted"/>
<gene>
    <name evidence="2" type="ORF">R1flu_028718</name>
</gene>
<dbReference type="Gene3D" id="2.120.10.80">
    <property type="entry name" value="Kelch-type beta propeller"/>
    <property type="match status" value="1"/>
</dbReference>
<dbReference type="SUPFAM" id="SSF117281">
    <property type="entry name" value="Kelch motif"/>
    <property type="match status" value="1"/>
</dbReference>
<sequence length="431" mass="49681">MALEAGHREWPLLHERETKSDTAQKRTTKKINTLDALIYALPTDIHTAIIKKVPLEELLKWRVVSKNWNRSIMSGNHFSTEFRNNILLISRFDASGVISLSTYNPRAGQWCSMDMNFLLPVFCFQGRALTDSGYLTGSRIGLLFMICTFRVKLDVETSVIICNPVTKEHKELKVPDRRLRGHAWVIHDDDKRDYSLLITYRGDGLQLVYNSSSESWREVSGPHFAPDCVFSAVSSKGCLYLLKGPRYFEIHVRPTIAVFDPSSDTWSEVHGVPNHIGPDSPRLIETRGRILYVARTFTTDRNIRGGRLSWCMYELELEERSPSRRKMLWARVTEMPRDVYVKLNPAILIAPVYREVRCYGEGTKIFFVGLECISLQDADGRGVQVSVVVHDFRENSWTWIPAFKDEHARFWYWETNSVRMISFRPSLAPVT</sequence>
<reference evidence="2 3" key="1">
    <citation type="submission" date="2024-09" db="EMBL/GenBank/DDBJ databases">
        <title>Chromosome-scale assembly of Riccia fluitans.</title>
        <authorList>
            <person name="Paukszto L."/>
            <person name="Sawicki J."/>
            <person name="Karawczyk K."/>
            <person name="Piernik-Szablinska J."/>
            <person name="Szczecinska M."/>
            <person name="Mazdziarz M."/>
        </authorList>
    </citation>
    <scope>NUCLEOTIDE SEQUENCE [LARGE SCALE GENOMIC DNA]</scope>
    <source>
        <strain evidence="2">Rf_01</strain>
        <tissue evidence="2">Aerial parts of the thallus</tissue>
    </source>
</reference>
<dbReference type="AlphaFoldDB" id="A0ABD1XMH5"/>
<evidence type="ECO:0000259" key="1">
    <source>
        <dbReference type="PROSITE" id="PS50181"/>
    </source>
</evidence>
<name>A0ABD1XMH5_9MARC</name>
<dbReference type="PANTHER" id="PTHR31672">
    <property type="entry name" value="BNACNNG10540D PROTEIN"/>
    <property type="match status" value="1"/>
</dbReference>
<dbReference type="EMBL" id="JBHFFA010000008">
    <property type="protein sequence ID" value="KAL2610145.1"/>
    <property type="molecule type" value="Genomic_DNA"/>
</dbReference>
<feature type="domain" description="F-box" evidence="1">
    <location>
        <begin position="35"/>
        <end position="85"/>
    </location>
</feature>
<dbReference type="SUPFAM" id="SSF81383">
    <property type="entry name" value="F-box domain"/>
    <property type="match status" value="1"/>
</dbReference>
<dbReference type="InterPro" id="IPR036047">
    <property type="entry name" value="F-box-like_dom_sf"/>
</dbReference>
<dbReference type="Pfam" id="PF03478">
    <property type="entry name" value="Beta-prop_KIB1-4"/>
    <property type="match status" value="1"/>
</dbReference>
<accession>A0ABD1XMH5</accession>